<feature type="chain" id="PRO_5008530198" evidence="1">
    <location>
        <begin position="22"/>
        <end position="59"/>
    </location>
</feature>
<keyword evidence="1" id="KW-0732">Signal</keyword>
<dbReference type="Proteomes" id="UP000092884">
    <property type="component" value="Chromosome"/>
</dbReference>
<evidence type="ECO:0000313" key="3">
    <source>
        <dbReference type="Proteomes" id="UP000092884"/>
    </source>
</evidence>
<name>A0A1B1U5W6_9HELI</name>
<organism evidence="2 3">
    <name type="scientific">Helicobacter enhydrae</name>
    <dbReference type="NCBI Taxonomy" id="222136"/>
    <lineage>
        <taxon>Bacteria</taxon>
        <taxon>Pseudomonadati</taxon>
        <taxon>Campylobacterota</taxon>
        <taxon>Epsilonproteobacteria</taxon>
        <taxon>Campylobacterales</taxon>
        <taxon>Helicobacteraceae</taxon>
        <taxon>Helicobacter</taxon>
    </lineage>
</organism>
<dbReference type="AlphaFoldDB" id="A0A1B1U5W6"/>
<dbReference type="RefSeq" id="WP_066340572.1">
    <property type="nucleotide sequence ID" value="NZ_CP016503.1"/>
</dbReference>
<proteinExistence type="predicted"/>
<protein>
    <submittedName>
        <fullName evidence="2">Uncharacterized protein</fullName>
    </submittedName>
</protein>
<sequence>MKKSLCLCILVTLWLSGCVQEKTTATSLPPTSQQDSNAVELKFEDIPNVPQQEQVILIH</sequence>
<evidence type="ECO:0000313" key="2">
    <source>
        <dbReference type="EMBL" id="ANV98194.1"/>
    </source>
</evidence>
<gene>
    <name evidence="2" type="ORF">BBW65_05000</name>
</gene>
<dbReference type="STRING" id="222136.BBW65_05000"/>
<keyword evidence="3" id="KW-1185">Reference proteome</keyword>
<dbReference type="EMBL" id="CP016503">
    <property type="protein sequence ID" value="ANV98194.1"/>
    <property type="molecule type" value="Genomic_DNA"/>
</dbReference>
<feature type="signal peptide" evidence="1">
    <location>
        <begin position="1"/>
        <end position="21"/>
    </location>
</feature>
<dbReference type="PROSITE" id="PS51257">
    <property type="entry name" value="PROKAR_LIPOPROTEIN"/>
    <property type="match status" value="1"/>
</dbReference>
<dbReference type="KEGG" id="het:BBW65_05000"/>
<evidence type="ECO:0000256" key="1">
    <source>
        <dbReference type="SAM" id="SignalP"/>
    </source>
</evidence>
<accession>A0A1B1U5W6</accession>
<reference evidence="3" key="1">
    <citation type="submission" date="2016-07" db="EMBL/GenBank/DDBJ databases">
        <authorList>
            <person name="Florea S."/>
            <person name="Webb J.S."/>
            <person name="Jaromczyk J."/>
            <person name="Schardl C.L."/>
        </authorList>
    </citation>
    <scope>NUCLEOTIDE SEQUENCE [LARGE SCALE GENOMIC DNA]</scope>
    <source>
        <strain evidence="3">MIT 01-6242</strain>
    </source>
</reference>